<name>A0A317SFG3_9PEZI</name>
<dbReference type="AlphaFoldDB" id="A0A317SFG3"/>
<dbReference type="OrthoDB" id="10471710at2759"/>
<evidence type="ECO:0000313" key="2">
    <source>
        <dbReference type="Proteomes" id="UP000246991"/>
    </source>
</evidence>
<dbReference type="Proteomes" id="UP000246991">
    <property type="component" value="Unassembled WGS sequence"/>
</dbReference>
<protein>
    <submittedName>
        <fullName evidence="1">Uncharacterized protein</fullName>
    </submittedName>
</protein>
<keyword evidence="2" id="KW-1185">Reference proteome</keyword>
<organism evidence="1 2">
    <name type="scientific">Tuber magnatum</name>
    <name type="common">white Piedmont truffle</name>
    <dbReference type="NCBI Taxonomy" id="42249"/>
    <lineage>
        <taxon>Eukaryota</taxon>
        <taxon>Fungi</taxon>
        <taxon>Dikarya</taxon>
        <taxon>Ascomycota</taxon>
        <taxon>Pezizomycotina</taxon>
        <taxon>Pezizomycetes</taxon>
        <taxon>Pezizales</taxon>
        <taxon>Tuberaceae</taxon>
        <taxon>Tuber</taxon>
    </lineage>
</organism>
<evidence type="ECO:0000313" key="1">
    <source>
        <dbReference type="EMBL" id="PWW72380.1"/>
    </source>
</evidence>
<dbReference type="EMBL" id="PYWC01000108">
    <property type="protein sequence ID" value="PWW72380.1"/>
    <property type="molecule type" value="Genomic_DNA"/>
</dbReference>
<sequence>MPTKIHESPVGWILNEIQDAIFNGTIPPVWSKKIEINASPEYHNFVKEYQGYTKEADLTIIPMLGPNWDQEALFPSVVLETGWAGSAEKLAEDVTLWQVGSGGQELASG</sequence>
<proteinExistence type="predicted"/>
<reference evidence="1 2" key="1">
    <citation type="submission" date="2018-03" db="EMBL/GenBank/DDBJ databases">
        <title>Genomes of Pezizomycetes fungi and the evolution of truffles.</title>
        <authorList>
            <person name="Murat C."/>
            <person name="Payen T."/>
            <person name="Noel B."/>
            <person name="Kuo A."/>
            <person name="Martin F.M."/>
        </authorList>
    </citation>
    <scope>NUCLEOTIDE SEQUENCE [LARGE SCALE GENOMIC DNA]</scope>
    <source>
        <strain evidence="1">091103-1</strain>
    </source>
</reference>
<comment type="caution">
    <text evidence="1">The sequence shown here is derived from an EMBL/GenBank/DDBJ whole genome shotgun (WGS) entry which is preliminary data.</text>
</comment>
<dbReference type="STRING" id="42249.A0A317SFG3"/>
<gene>
    <name evidence="1" type="ORF">C7212DRAFT_348302</name>
</gene>
<accession>A0A317SFG3</accession>